<dbReference type="Pfam" id="PF01136">
    <property type="entry name" value="Peptidase_U32"/>
    <property type="match status" value="1"/>
</dbReference>
<dbReference type="InterPro" id="IPR001539">
    <property type="entry name" value="Peptidase_U32"/>
</dbReference>
<dbReference type="EMBL" id="BARU01040634">
    <property type="protein sequence ID" value="GAH79741.1"/>
    <property type="molecule type" value="Genomic_DNA"/>
</dbReference>
<protein>
    <recommendedName>
        <fullName evidence="2">Peptidase U32 collagenase domain-containing protein</fullName>
    </recommendedName>
</protein>
<name>X1IBE9_9ZZZZ</name>
<organism evidence="1">
    <name type="scientific">marine sediment metagenome</name>
    <dbReference type="NCBI Taxonomy" id="412755"/>
    <lineage>
        <taxon>unclassified sequences</taxon>
        <taxon>metagenomes</taxon>
        <taxon>ecological metagenomes</taxon>
    </lineage>
</organism>
<reference evidence="1" key="1">
    <citation type="journal article" date="2014" name="Front. Microbiol.">
        <title>High frequency of phylogenetically diverse reductive dehalogenase-homologous genes in deep subseafloor sedimentary metagenomes.</title>
        <authorList>
            <person name="Kawai M."/>
            <person name="Futagami T."/>
            <person name="Toyoda A."/>
            <person name="Takaki Y."/>
            <person name="Nishi S."/>
            <person name="Hori S."/>
            <person name="Arai W."/>
            <person name="Tsubouchi T."/>
            <person name="Morono Y."/>
            <person name="Uchiyama I."/>
            <person name="Ito T."/>
            <person name="Fujiyama A."/>
            <person name="Inagaki F."/>
            <person name="Takami H."/>
        </authorList>
    </citation>
    <scope>NUCLEOTIDE SEQUENCE</scope>
    <source>
        <strain evidence="1">Expedition CK06-06</strain>
    </source>
</reference>
<feature type="non-terminal residue" evidence="1">
    <location>
        <position position="1"/>
    </location>
</feature>
<proteinExistence type="predicted"/>
<dbReference type="AlphaFoldDB" id="X1IBE9"/>
<evidence type="ECO:0008006" key="2">
    <source>
        <dbReference type="Google" id="ProtNLM"/>
    </source>
</evidence>
<accession>X1IBE9</accession>
<sequence>ITPTARSFDRIPYRDWLFVDDYVAKAKYNNIQVRYTLNQSCIGSIQEFRDYFSSSLKETLQKLHGIGIEEWTVTSPLLVETLRNMFPDDFIEVSTIAEVSTVEDAERWRRLGADGVNVSTSINRDFKKLKGVNDVIGLNASVLCNEACLFRCPWRRECYNLSSHDSRRSEELFGFYPFKR</sequence>
<comment type="caution">
    <text evidence="1">The sequence shown here is derived from an EMBL/GenBank/DDBJ whole genome shotgun (WGS) entry which is preliminary data.</text>
</comment>
<evidence type="ECO:0000313" key="1">
    <source>
        <dbReference type="EMBL" id="GAH79741.1"/>
    </source>
</evidence>
<gene>
    <name evidence="1" type="ORF">S03H2_62790</name>
</gene>